<feature type="chain" id="PRO_5013343156" description="Ig-like domain (Group 3)" evidence="1">
    <location>
        <begin position="21"/>
        <end position="1039"/>
    </location>
</feature>
<dbReference type="Proteomes" id="UP000192582">
    <property type="component" value="Unassembled WGS sequence"/>
</dbReference>
<gene>
    <name evidence="2" type="ORF">SAMN00790413_00786</name>
</gene>
<feature type="signal peptide" evidence="1">
    <location>
        <begin position="1"/>
        <end position="20"/>
    </location>
</feature>
<evidence type="ECO:0000256" key="1">
    <source>
        <dbReference type="SAM" id="SignalP"/>
    </source>
</evidence>
<evidence type="ECO:0000313" key="3">
    <source>
        <dbReference type="Proteomes" id="UP000192582"/>
    </source>
</evidence>
<name>A0A1W1VBW1_9DEIO</name>
<reference evidence="2 3" key="1">
    <citation type="submission" date="2017-04" db="EMBL/GenBank/DDBJ databases">
        <authorList>
            <person name="Afonso C.L."/>
            <person name="Miller P.J."/>
            <person name="Scott M.A."/>
            <person name="Spackman E."/>
            <person name="Goraichik I."/>
            <person name="Dimitrov K.M."/>
            <person name="Suarez D.L."/>
            <person name="Swayne D.E."/>
        </authorList>
    </citation>
    <scope>NUCLEOTIDE SEQUENCE [LARGE SCALE GENOMIC DNA]</scope>
    <source>
        <strain evidence="2 3">KR-140</strain>
    </source>
</reference>
<dbReference type="PROSITE" id="PS51257">
    <property type="entry name" value="PROKAR_LIPOPROTEIN"/>
    <property type="match status" value="1"/>
</dbReference>
<accession>A0A1W1VBW1</accession>
<proteinExistence type="predicted"/>
<dbReference type="STRING" id="695939.SAMN00790413_00786"/>
<organism evidence="2 3">
    <name type="scientific">Deinococcus hopiensis KR-140</name>
    <dbReference type="NCBI Taxonomy" id="695939"/>
    <lineage>
        <taxon>Bacteria</taxon>
        <taxon>Thermotogati</taxon>
        <taxon>Deinococcota</taxon>
        <taxon>Deinococci</taxon>
        <taxon>Deinococcales</taxon>
        <taxon>Deinococcaceae</taxon>
        <taxon>Deinococcus</taxon>
    </lineage>
</organism>
<dbReference type="EMBL" id="FWWU01000009">
    <property type="protein sequence ID" value="SMB90464.1"/>
    <property type="molecule type" value="Genomic_DNA"/>
</dbReference>
<dbReference type="AlphaFoldDB" id="A0A1W1VBW1"/>
<keyword evidence="3" id="KW-1185">Reference proteome</keyword>
<sequence length="1039" mass="108807">MNRNLALLALTGVLTLAACSGGGSTPAADACATANTCSVTVNLSGVSSAQFDVTVNGTTTRQTLTNGQKLPVSNTGTVTLSPVAQTGFTTPSAQSTTISSTNLTPTLSFAYTAVVTNPNPNPGNTGATIAITSPANGDAPAAGNTLVKFNTTGALTNITCSVNGGAAVNATVGSTGGFCVLPLTAGPATITVSGTDSNGKTVSSNVVVTVPATGGSTVNITPGFNPGQQITAVNNGSVNYADPAFANGAWRIIPQQIDATGITPVYYVRGTVGIDVGPSTATRVELFVSNTSNGPARFYLYDGAPKANAVQFDSNVLNGDQGLVRYLVTRTYLAGQPVQTSSFPFIVDNTAPQPADPELDSAGGTNDRFIADLRGVKDLNFARGTVINYLSNTDLRDREGPLPSGIDRVTYYYVPATNNSKIPALPNSLNRVAAIKANATKTRVAEDAGANGKYQVSYDSVAEKEAEGATYYIYAVITDQLGNEVDSTYFQKISFDNVAPRVGAGLRDTSALPFASCDPQQYISDWFAFSQTASDGGVGFVAASEGSSVNNSVSLDAIAVPLTGVVGLNGIVSTINGVGGEYDSNLIADGRYQVNARVADLLGNTVDPKDLQQVTIDNTDPAVNFVSPAPGELVASGTQVRANTQLTETGAGIDPSRTVLMWNDFTDPSRTRTNGYVGGPVEFAKGNNALWRALAPNDTTGNVHLQQLAVDCAGNASIGTRTVQVKPTAQVNSAHLPTFGKWDVYQYEATPNYTQPVQAILHRFNGDDNFIDLTGSAQGLFTADVALPNTTTRAGSGSQIDEVNFYRKISNTSWDQIVAYLTGQFPDGTTNATINYAAMTLDPSIRRQGQRLANERQLQWVGITDETFLQSGADTATPLLNIVPTQTSSNFYRMTANYKNLEHGVSGIYSIVTDTFGMYSYTADFESSYSVRNTTAASTLAATFAAGDVVNLDFAFGSKQDLIAKAAGAGYHLQGSVDGVNFVDLDALTTWTPANVAAGTSTLRVSYSVPAAPKYRTFRVRLSSGVDVFYSDAFTLNIQ</sequence>
<evidence type="ECO:0008006" key="4">
    <source>
        <dbReference type="Google" id="ProtNLM"/>
    </source>
</evidence>
<dbReference type="RefSeq" id="WP_170928682.1">
    <property type="nucleotide sequence ID" value="NZ_FWWU01000009.1"/>
</dbReference>
<evidence type="ECO:0000313" key="2">
    <source>
        <dbReference type="EMBL" id="SMB90464.1"/>
    </source>
</evidence>
<keyword evidence="1" id="KW-0732">Signal</keyword>
<protein>
    <recommendedName>
        <fullName evidence="4">Ig-like domain (Group 3)</fullName>
    </recommendedName>
</protein>